<evidence type="ECO:0000313" key="1">
    <source>
        <dbReference type="EMBL" id="KAL1799404.1"/>
    </source>
</evidence>
<dbReference type="Proteomes" id="UP001578633">
    <property type="component" value="Chromosome 2"/>
</dbReference>
<dbReference type="RefSeq" id="XP_069309988.1">
    <property type="nucleotide sequence ID" value="XM_069448717.1"/>
</dbReference>
<name>A0ABR3USU9_9PLEO</name>
<protein>
    <submittedName>
        <fullName evidence="1">Uncharacterized protein</fullName>
    </submittedName>
</protein>
<gene>
    <name evidence="1" type="ORF">ACET3X_003441</name>
</gene>
<comment type="caution">
    <text evidence="1">The sequence shown here is derived from an EMBL/GenBank/DDBJ whole genome shotgun (WGS) entry which is preliminary data.</text>
</comment>
<accession>A0ABR3USU9</accession>
<sequence length="351" mass="38836">MVCSESQARSISNLVLDESVCSTNATLDRTLSNFIPIKDHVNGDTVHLDAQEALEVDVAMLRFVERLPLDELQFVGRGSALSIFPKANDAKTSGSSLSSACCSARGVEHGHANCQLEYNGRVTREQLDRTSLELTEAPHTNSTTLGLSSMENDMDNSLAMRSPRQSKQEYTHQEHNNDTNPFGGFADSTDRDKVAHWLVHQEGMGIRAEAGIPDPQYRNVVVVPSRPQAHMDRAPSFTKRSFDSCDVFLESIGLRVAKDDHGTMSDEDFDNLPDWSDVEDDPEYNVIIKGPEYQASEYSEVEEQSYTRNPSSVEGVQDFIFPVVYLPSGFPGVAHSSQVTARTRAEQEEGS</sequence>
<evidence type="ECO:0000313" key="2">
    <source>
        <dbReference type="Proteomes" id="UP001578633"/>
    </source>
</evidence>
<dbReference type="EMBL" id="JBHGVX010000002">
    <property type="protein sequence ID" value="KAL1799404.1"/>
    <property type="molecule type" value="Genomic_DNA"/>
</dbReference>
<dbReference type="GeneID" id="96083763"/>
<reference evidence="1 2" key="1">
    <citation type="submission" date="2024-09" db="EMBL/GenBank/DDBJ databases">
        <title>T2T genomes of carrot and Alternaria dauci and their utility for understanding host-pathogen interaction during carrot leaf blight disease.</title>
        <authorList>
            <person name="Liu W."/>
            <person name="Xu S."/>
            <person name="Ou C."/>
            <person name="Liu X."/>
            <person name="Zhuang F."/>
            <person name="Deng X.W."/>
        </authorList>
    </citation>
    <scope>NUCLEOTIDE SEQUENCE [LARGE SCALE GENOMIC DNA]</scope>
    <source>
        <strain evidence="1 2">A2016</strain>
    </source>
</reference>
<proteinExistence type="predicted"/>
<organism evidence="1 2">
    <name type="scientific">Alternaria dauci</name>
    <dbReference type="NCBI Taxonomy" id="48095"/>
    <lineage>
        <taxon>Eukaryota</taxon>
        <taxon>Fungi</taxon>
        <taxon>Dikarya</taxon>
        <taxon>Ascomycota</taxon>
        <taxon>Pezizomycotina</taxon>
        <taxon>Dothideomycetes</taxon>
        <taxon>Pleosporomycetidae</taxon>
        <taxon>Pleosporales</taxon>
        <taxon>Pleosporineae</taxon>
        <taxon>Pleosporaceae</taxon>
        <taxon>Alternaria</taxon>
        <taxon>Alternaria sect. Porri</taxon>
    </lineage>
</organism>
<keyword evidence="2" id="KW-1185">Reference proteome</keyword>